<comment type="caution">
    <text evidence="1">The sequence shown here is derived from an EMBL/GenBank/DDBJ whole genome shotgun (WGS) entry which is preliminary data.</text>
</comment>
<name>A0A849BWD0_9NOCA</name>
<accession>A0A849BWD0</accession>
<evidence type="ECO:0000313" key="1">
    <source>
        <dbReference type="EMBL" id="NNH70903.1"/>
    </source>
</evidence>
<sequence length="108" mass="11788">MSPVDRTGRIAAKPILSALEWKPGTLLAFQVRDGIITVDRCDADGRRIYLDGHLRIPAEILRAADCRAGNRLLLTAHILEKSLTICPQHLLDIMVAHQLSNRGTGGAP</sequence>
<dbReference type="AlphaFoldDB" id="A0A849BWD0"/>
<evidence type="ECO:0000313" key="2">
    <source>
        <dbReference type="Proteomes" id="UP000586827"/>
    </source>
</evidence>
<protein>
    <submittedName>
        <fullName evidence="1">Uncharacterized protein</fullName>
    </submittedName>
</protein>
<dbReference type="EMBL" id="JABELX010000004">
    <property type="protein sequence ID" value="NNH70903.1"/>
    <property type="molecule type" value="Genomic_DNA"/>
</dbReference>
<gene>
    <name evidence="1" type="ORF">HLB23_13710</name>
</gene>
<proteinExistence type="predicted"/>
<dbReference type="Proteomes" id="UP000586827">
    <property type="component" value="Unassembled WGS sequence"/>
</dbReference>
<reference evidence="1 2" key="1">
    <citation type="submission" date="2020-05" db="EMBL/GenBank/DDBJ databases">
        <title>MicrobeNet Type strains.</title>
        <authorList>
            <person name="Nicholson A.C."/>
        </authorList>
    </citation>
    <scope>NUCLEOTIDE SEQUENCE [LARGE SCALE GENOMIC DNA]</scope>
    <source>
        <strain evidence="1 2">JCM 3224</strain>
    </source>
</reference>
<dbReference type="RefSeq" id="WP_157552570.1">
    <property type="nucleotide sequence ID" value="NZ_JABELX010000004.1"/>
</dbReference>
<organism evidence="1 2">
    <name type="scientific">Nocardia uniformis</name>
    <dbReference type="NCBI Taxonomy" id="53432"/>
    <lineage>
        <taxon>Bacteria</taxon>
        <taxon>Bacillati</taxon>
        <taxon>Actinomycetota</taxon>
        <taxon>Actinomycetes</taxon>
        <taxon>Mycobacteriales</taxon>
        <taxon>Nocardiaceae</taxon>
        <taxon>Nocardia</taxon>
    </lineage>
</organism>
<keyword evidence="2" id="KW-1185">Reference proteome</keyword>